<keyword evidence="4" id="KW-0418">Kinase</keyword>
<reference evidence="9 10" key="1">
    <citation type="journal article" date="2024" name="G3 (Bethesda)">
        <title>Genome assembly of Hibiscus sabdariffa L. provides insights into metabolisms of medicinal natural products.</title>
        <authorList>
            <person name="Kim T."/>
        </authorList>
    </citation>
    <scope>NUCLEOTIDE SEQUENCE [LARGE SCALE GENOMIC DNA]</scope>
    <source>
        <strain evidence="9">TK-2024</strain>
        <tissue evidence="9">Old leaves</tissue>
    </source>
</reference>
<dbReference type="PROSITE" id="PS50011">
    <property type="entry name" value="PROTEIN_KINASE_DOM"/>
    <property type="match status" value="1"/>
</dbReference>
<dbReference type="Gene3D" id="3.30.200.20">
    <property type="entry name" value="Phosphorylase Kinase, domain 1"/>
    <property type="match status" value="1"/>
</dbReference>
<evidence type="ECO:0000256" key="6">
    <source>
        <dbReference type="PROSITE-ProRule" id="PRU10141"/>
    </source>
</evidence>
<dbReference type="SUPFAM" id="SSF56112">
    <property type="entry name" value="Protein kinase-like (PK-like)"/>
    <property type="match status" value="1"/>
</dbReference>
<feature type="domain" description="Protein kinase" evidence="8">
    <location>
        <begin position="150"/>
        <end position="434"/>
    </location>
</feature>
<evidence type="ECO:0000256" key="5">
    <source>
        <dbReference type="ARBA" id="ARBA00022840"/>
    </source>
</evidence>
<evidence type="ECO:0000256" key="3">
    <source>
        <dbReference type="ARBA" id="ARBA00022741"/>
    </source>
</evidence>
<dbReference type="Proteomes" id="UP001472677">
    <property type="component" value="Unassembled WGS sequence"/>
</dbReference>
<feature type="compositionally biased region" description="Basic and acidic residues" evidence="7">
    <location>
        <begin position="455"/>
        <end position="487"/>
    </location>
</feature>
<dbReference type="Gene3D" id="1.10.510.10">
    <property type="entry name" value="Transferase(Phosphotransferase) domain 1"/>
    <property type="match status" value="1"/>
</dbReference>
<feature type="compositionally biased region" description="Basic and acidic residues" evidence="7">
    <location>
        <begin position="696"/>
        <end position="706"/>
    </location>
</feature>
<dbReference type="PROSITE" id="PS00108">
    <property type="entry name" value="PROTEIN_KINASE_ST"/>
    <property type="match status" value="1"/>
</dbReference>
<comment type="caution">
    <text evidence="9">The sequence shown here is derived from an EMBL/GenBank/DDBJ whole genome shotgun (WGS) entry which is preliminary data.</text>
</comment>
<evidence type="ECO:0000259" key="8">
    <source>
        <dbReference type="PROSITE" id="PS50011"/>
    </source>
</evidence>
<comment type="similarity">
    <text evidence="1">Belongs to the protein kinase superfamily. CMGC Ser/Thr protein kinase family. CDC2/CDKX subfamily.</text>
</comment>
<evidence type="ECO:0000256" key="2">
    <source>
        <dbReference type="ARBA" id="ARBA00022679"/>
    </source>
</evidence>
<evidence type="ECO:0000256" key="1">
    <source>
        <dbReference type="ARBA" id="ARBA00006485"/>
    </source>
</evidence>
<feature type="region of interest" description="Disordered" evidence="7">
    <location>
        <begin position="696"/>
        <end position="720"/>
    </location>
</feature>
<dbReference type="CDD" id="cd07840">
    <property type="entry name" value="STKc_CDK9_like"/>
    <property type="match status" value="1"/>
</dbReference>
<keyword evidence="2" id="KW-0808">Transferase</keyword>
<proteinExistence type="inferred from homology"/>
<name>A0ABR2EK01_9ROSI</name>
<feature type="compositionally biased region" description="Basic and acidic residues" evidence="7">
    <location>
        <begin position="26"/>
        <end position="43"/>
    </location>
</feature>
<evidence type="ECO:0000313" key="9">
    <source>
        <dbReference type="EMBL" id="KAK8561497.1"/>
    </source>
</evidence>
<dbReference type="InterPro" id="IPR017441">
    <property type="entry name" value="Protein_kinase_ATP_BS"/>
</dbReference>
<evidence type="ECO:0000256" key="4">
    <source>
        <dbReference type="ARBA" id="ARBA00022777"/>
    </source>
</evidence>
<accession>A0ABR2EK01</accession>
<gene>
    <name evidence="9" type="ORF">V6N12_048567</name>
</gene>
<feature type="region of interest" description="Disordered" evidence="7">
    <location>
        <begin position="455"/>
        <end position="516"/>
    </location>
</feature>
<feature type="compositionally biased region" description="Polar residues" evidence="7">
    <location>
        <begin position="488"/>
        <end position="504"/>
    </location>
</feature>
<feature type="region of interest" description="Disordered" evidence="7">
    <location>
        <begin position="641"/>
        <end position="663"/>
    </location>
</feature>
<feature type="region of interest" description="Disordered" evidence="7">
    <location>
        <begin position="1"/>
        <end position="43"/>
    </location>
</feature>
<feature type="compositionally biased region" description="Basic and acidic residues" evidence="7">
    <location>
        <begin position="10"/>
        <end position="19"/>
    </location>
</feature>
<keyword evidence="3 6" id="KW-0547">Nucleotide-binding</keyword>
<evidence type="ECO:0000256" key="7">
    <source>
        <dbReference type="SAM" id="MobiDB-lite"/>
    </source>
</evidence>
<dbReference type="Pfam" id="PF00069">
    <property type="entry name" value="Pkinase"/>
    <property type="match status" value="1"/>
</dbReference>
<keyword evidence="5 6" id="KW-0067">ATP-binding</keyword>
<dbReference type="SMART" id="SM00220">
    <property type="entry name" value="S_TKc"/>
    <property type="match status" value="1"/>
</dbReference>
<sequence>MGCMNSKSAAVEDSRASHKERLRPKGSLEKLVPRANSSRRDEIVGSNGKYNGVDAKVLLIDKKTSGSNRYYNDQVEKERFVDKFEVIETIDKVENFELTTIAVHHHHHPGSGRVLNGIKGEQIAAGWPSWLVAVASEAIKGWIPRRANTFEKLDKVGQGTYSSVYKARDVIHNKLVALKKVRFDNHDPESVKFMAREINLLRRLDHPNVIKLEGLITSPMSCSLYLVFEYMEHDLVGLESLPGIKFSEPQIKCYMQQLLSGLDHCHSHGVLHRDIKGSNLLIDSNGILKIADFGLACHFDPHDSVPMTSRVVTLWYRPPELLLGASDYGVAIDLWSAGCILGELYSGKPILSGKTEVEQLHKIFKLCGSPSEEYWRRAKLPHSTVFKPLHPYRRCVAEAFKDFPSTTVSLIDTLLSIDPVHRRTAAFALKSEFFTTQPFACDPLSLPKYPPSKEIDAKLRDEEARRQRAVESRSKVDMERRGQKERISTSSSNSNAELTTSLQRRQPLPNLKSRSHMSNSLNAYEFSGFLIDPPKQAPAAKENSRDFSEYNKKKVSHSGPLIYGTAFGKPVKESDRITRLSSRANLSKLSGLVSTKTLAHENHRDNSGPLTLEAMNQADRSRKSFNKLEHTGKHDIRCRTPKTAESPQIGGRPYIKESMHGRGPRGNKIYVSGPLLAPSENADQLLKEHNHKIQEFARRSRLDKTKPGKLQAQGKQVPENSFFVTARKDG</sequence>
<protein>
    <recommendedName>
        <fullName evidence="8">Protein kinase domain-containing protein</fullName>
    </recommendedName>
</protein>
<organism evidence="9 10">
    <name type="scientific">Hibiscus sabdariffa</name>
    <name type="common">roselle</name>
    <dbReference type="NCBI Taxonomy" id="183260"/>
    <lineage>
        <taxon>Eukaryota</taxon>
        <taxon>Viridiplantae</taxon>
        <taxon>Streptophyta</taxon>
        <taxon>Embryophyta</taxon>
        <taxon>Tracheophyta</taxon>
        <taxon>Spermatophyta</taxon>
        <taxon>Magnoliopsida</taxon>
        <taxon>eudicotyledons</taxon>
        <taxon>Gunneridae</taxon>
        <taxon>Pentapetalae</taxon>
        <taxon>rosids</taxon>
        <taxon>malvids</taxon>
        <taxon>Malvales</taxon>
        <taxon>Malvaceae</taxon>
        <taxon>Malvoideae</taxon>
        <taxon>Hibiscus</taxon>
    </lineage>
</organism>
<dbReference type="PANTHER" id="PTHR24056:SF380">
    <property type="entry name" value="PROTEIN KINASE DOMAIN-CONTAINING PROTEIN"/>
    <property type="match status" value="1"/>
</dbReference>
<evidence type="ECO:0000313" key="10">
    <source>
        <dbReference type="Proteomes" id="UP001472677"/>
    </source>
</evidence>
<dbReference type="InterPro" id="IPR000719">
    <property type="entry name" value="Prot_kinase_dom"/>
</dbReference>
<dbReference type="EMBL" id="JBBPBM010000013">
    <property type="protein sequence ID" value="KAK8561497.1"/>
    <property type="molecule type" value="Genomic_DNA"/>
</dbReference>
<dbReference type="InterPro" id="IPR008271">
    <property type="entry name" value="Ser/Thr_kinase_AS"/>
</dbReference>
<feature type="binding site" evidence="6">
    <location>
        <position position="179"/>
    </location>
    <ligand>
        <name>ATP</name>
        <dbReference type="ChEBI" id="CHEBI:30616"/>
    </ligand>
</feature>
<dbReference type="InterPro" id="IPR011009">
    <property type="entry name" value="Kinase-like_dom_sf"/>
</dbReference>
<dbReference type="PANTHER" id="PTHR24056">
    <property type="entry name" value="CELL DIVISION PROTEIN KINASE"/>
    <property type="match status" value="1"/>
</dbReference>
<dbReference type="PROSITE" id="PS00107">
    <property type="entry name" value="PROTEIN_KINASE_ATP"/>
    <property type="match status" value="1"/>
</dbReference>
<dbReference type="InterPro" id="IPR050108">
    <property type="entry name" value="CDK"/>
</dbReference>
<keyword evidence="10" id="KW-1185">Reference proteome</keyword>